<organism evidence="1 2">
    <name type="scientific">Zophobas morio</name>
    <dbReference type="NCBI Taxonomy" id="2755281"/>
    <lineage>
        <taxon>Eukaryota</taxon>
        <taxon>Metazoa</taxon>
        <taxon>Ecdysozoa</taxon>
        <taxon>Arthropoda</taxon>
        <taxon>Hexapoda</taxon>
        <taxon>Insecta</taxon>
        <taxon>Pterygota</taxon>
        <taxon>Neoptera</taxon>
        <taxon>Endopterygota</taxon>
        <taxon>Coleoptera</taxon>
        <taxon>Polyphaga</taxon>
        <taxon>Cucujiformia</taxon>
        <taxon>Tenebrionidae</taxon>
        <taxon>Zophobas</taxon>
    </lineage>
</organism>
<evidence type="ECO:0000313" key="2">
    <source>
        <dbReference type="Proteomes" id="UP001168821"/>
    </source>
</evidence>
<dbReference type="Proteomes" id="UP001168821">
    <property type="component" value="Unassembled WGS sequence"/>
</dbReference>
<dbReference type="EMBL" id="JALNTZ010000007">
    <property type="protein sequence ID" value="KAJ3645600.1"/>
    <property type="molecule type" value="Genomic_DNA"/>
</dbReference>
<accession>A0AA38HXF9</accession>
<dbReference type="AlphaFoldDB" id="A0AA38HXF9"/>
<protein>
    <submittedName>
        <fullName evidence="1">Uncharacterized protein</fullName>
    </submittedName>
</protein>
<name>A0AA38HXF9_9CUCU</name>
<sequence length="102" mass="12166">MSAYEKSCPLKKEGLGKGTPWWNRRFCLLQSGLRKFFNRGKNTKKTEDWEAYKEHRKEFKKEETGNVEILLQRYNVDYFGRKAEESCLEGLPASTRFPKDYF</sequence>
<gene>
    <name evidence="1" type="ORF">Zmor_023242</name>
</gene>
<proteinExistence type="predicted"/>
<comment type="caution">
    <text evidence="1">The sequence shown here is derived from an EMBL/GenBank/DDBJ whole genome shotgun (WGS) entry which is preliminary data.</text>
</comment>
<evidence type="ECO:0000313" key="1">
    <source>
        <dbReference type="EMBL" id="KAJ3645600.1"/>
    </source>
</evidence>
<reference evidence="1" key="1">
    <citation type="journal article" date="2023" name="G3 (Bethesda)">
        <title>Whole genome assemblies of Zophobas morio and Tenebrio molitor.</title>
        <authorList>
            <person name="Kaur S."/>
            <person name="Stinson S.A."/>
            <person name="diCenzo G.C."/>
        </authorList>
    </citation>
    <scope>NUCLEOTIDE SEQUENCE</scope>
    <source>
        <strain evidence="1">QUZm001</strain>
    </source>
</reference>
<keyword evidence="2" id="KW-1185">Reference proteome</keyword>